<evidence type="ECO:0000259" key="5">
    <source>
        <dbReference type="Pfam" id="PF03807"/>
    </source>
</evidence>
<dbReference type="PANTHER" id="PTHR11645:SF0">
    <property type="entry name" value="PYRROLINE-5-CARBOXYLATE REDUCTASE 3"/>
    <property type="match status" value="1"/>
</dbReference>
<keyword evidence="4" id="KW-0028">Amino-acid biosynthesis</keyword>
<dbReference type="InterPro" id="IPR029036">
    <property type="entry name" value="P5CR_dimer"/>
</dbReference>
<accession>A0ABR0ENC6</accession>
<dbReference type="NCBIfam" id="TIGR00112">
    <property type="entry name" value="proC"/>
    <property type="match status" value="1"/>
</dbReference>
<keyword evidence="2 4" id="KW-0521">NADP</keyword>
<evidence type="ECO:0000256" key="3">
    <source>
        <dbReference type="ARBA" id="ARBA00023002"/>
    </source>
</evidence>
<feature type="domain" description="Pyrroline-5-carboxylate reductase catalytic N-terminal" evidence="5">
    <location>
        <begin position="40"/>
        <end position="164"/>
    </location>
</feature>
<gene>
    <name evidence="7" type="ORF">PRZ48_006521</name>
</gene>
<comment type="pathway">
    <text evidence="4">Amino-acid biosynthesis; L-proline biosynthesis; L-proline from L-glutamate 5-semialdehyde: step 1/1.</text>
</comment>
<dbReference type="Pfam" id="PF14748">
    <property type="entry name" value="P5CR_dimer"/>
    <property type="match status" value="1"/>
</dbReference>
<evidence type="ECO:0000256" key="4">
    <source>
        <dbReference type="RuleBase" id="RU003903"/>
    </source>
</evidence>
<evidence type="ECO:0000256" key="1">
    <source>
        <dbReference type="ARBA" id="ARBA00005525"/>
    </source>
</evidence>
<comment type="caution">
    <text evidence="7">The sequence shown here is derived from an EMBL/GenBank/DDBJ whole genome shotgun (WGS) entry which is preliminary data.</text>
</comment>
<dbReference type="SUPFAM" id="SSF48179">
    <property type="entry name" value="6-phosphogluconate dehydrogenase C-terminal domain-like"/>
    <property type="match status" value="1"/>
</dbReference>
<dbReference type="InterPro" id="IPR008927">
    <property type="entry name" value="6-PGluconate_DH-like_C_sf"/>
</dbReference>
<dbReference type="EC" id="1.5.1.2" evidence="4"/>
<name>A0ABR0ENC6_ZASCE</name>
<feature type="domain" description="Pyrroline-5-carboxylate reductase dimerisation" evidence="6">
    <location>
        <begin position="238"/>
        <end position="336"/>
    </location>
</feature>
<dbReference type="Proteomes" id="UP001305779">
    <property type="component" value="Unassembled WGS sequence"/>
</dbReference>
<evidence type="ECO:0000256" key="2">
    <source>
        <dbReference type="ARBA" id="ARBA00022857"/>
    </source>
</evidence>
<dbReference type="PANTHER" id="PTHR11645">
    <property type="entry name" value="PYRROLINE-5-CARBOXYLATE REDUCTASE"/>
    <property type="match status" value="1"/>
</dbReference>
<organism evidence="7 8">
    <name type="scientific">Zasmidium cellare</name>
    <name type="common">Wine cellar mold</name>
    <name type="synonym">Racodium cellare</name>
    <dbReference type="NCBI Taxonomy" id="395010"/>
    <lineage>
        <taxon>Eukaryota</taxon>
        <taxon>Fungi</taxon>
        <taxon>Dikarya</taxon>
        <taxon>Ascomycota</taxon>
        <taxon>Pezizomycotina</taxon>
        <taxon>Dothideomycetes</taxon>
        <taxon>Dothideomycetidae</taxon>
        <taxon>Mycosphaerellales</taxon>
        <taxon>Mycosphaerellaceae</taxon>
        <taxon>Zasmidium</taxon>
    </lineage>
</organism>
<comment type="similarity">
    <text evidence="1 4">Belongs to the pyrroline-5-carboxylate reductase family.</text>
</comment>
<evidence type="ECO:0000313" key="7">
    <source>
        <dbReference type="EMBL" id="KAK4503094.1"/>
    </source>
</evidence>
<dbReference type="EMBL" id="JAXOVC010000004">
    <property type="protein sequence ID" value="KAK4503094.1"/>
    <property type="molecule type" value="Genomic_DNA"/>
</dbReference>
<dbReference type="InterPro" id="IPR000304">
    <property type="entry name" value="Pyrroline-COOH_reductase"/>
</dbReference>
<dbReference type="Pfam" id="PF03807">
    <property type="entry name" value="F420_oxidored"/>
    <property type="match status" value="1"/>
</dbReference>
<dbReference type="Gene3D" id="3.40.50.720">
    <property type="entry name" value="NAD(P)-binding Rossmann-like Domain"/>
    <property type="match status" value="1"/>
</dbReference>
<reference evidence="7 8" key="1">
    <citation type="journal article" date="2023" name="G3 (Bethesda)">
        <title>A chromosome-level genome assembly of Zasmidium syzygii isolated from banana leaves.</title>
        <authorList>
            <person name="van Westerhoven A.C."/>
            <person name="Mehrabi R."/>
            <person name="Talebi R."/>
            <person name="Steentjes M.B.F."/>
            <person name="Corcolon B."/>
            <person name="Chong P.A."/>
            <person name="Kema G.H.J."/>
            <person name="Seidl M.F."/>
        </authorList>
    </citation>
    <scope>NUCLEOTIDE SEQUENCE [LARGE SCALE GENOMIC DNA]</scope>
    <source>
        <strain evidence="7 8">P124</strain>
    </source>
</reference>
<evidence type="ECO:0000259" key="6">
    <source>
        <dbReference type="Pfam" id="PF14748"/>
    </source>
</evidence>
<dbReference type="PROSITE" id="PS00521">
    <property type="entry name" value="P5CR"/>
    <property type="match status" value="1"/>
</dbReference>
<dbReference type="InterPro" id="IPR036291">
    <property type="entry name" value="NAD(P)-bd_dom_sf"/>
</dbReference>
<dbReference type="HAMAP" id="MF_01925">
    <property type="entry name" value="P5C_reductase"/>
    <property type="match status" value="1"/>
</dbReference>
<keyword evidence="8" id="KW-1185">Reference proteome</keyword>
<dbReference type="SUPFAM" id="SSF51735">
    <property type="entry name" value="NAD(P)-binding Rossmann-fold domains"/>
    <property type="match status" value="1"/>
</dbReference>
<sequence length="344" mass="36652">MSKDLAPDWILQQTLDIQKKANVAWLNTKPEIDDGGLTLTVLGCGTMGTAILAGIMEYLSETDKDLLTGATRSETVQETKDESAPRKLPTKFNACVRSRESADRIRKQLGKFNARLTVRENDSLPAVKQADVVLLACEPDAVRSILSAEGVREALAGKLLISVCGGITEKQMHDTLYGESSEDIQKCTVVRAMPNVAAAIRESMTVIATSETPLSEETERLVTWIFTRIGSVRRVPSSKMDICTALCGSGPAFAALLVESMAAGAISMGLNRDDAYVMAAQAMRGSAGLLLEGEHPALLRDKISTPGGGTISGLLALEEGGLRSTVAKAVRESARVVGQMGSEK</sequence>
<evidence type="ECO:0000313" key="8">
    <source>
        <dbReference type="Proteomes" id="UP001305779"/>
    </source>
</evidence>
<protein>
    <recommendedName>
        <fullName evidence="4">Pyrroline-5-carboxylate reductase</fullName>
        <ecNumber evidence="4">1.5.1.2</ecNumber>
    </recommendedName>
</protein>
<dbReference type="InterPro" id="IPR053790">
    <property type="entry name" value="P5CR-like_CS"/>
</dbReference>
<dbReference type="InterPro" id="IPR028939">
    <property type="entry name" value="P5C_Rdtase_cat_N"/>
</dbReference>
<comment type="catalytic activity">
    <reaction evidence="4">
        <text>L-proline + NADP(+) = (S)-1-pyrroline-5-carboxylate + NADPH + 2 H(+)</text>
        <dbReference type="Rhea" id="RHEA:14109"/>
        <dbReference type="ChEBI" id="CHEBI:15378"/>
        <dbReference type="ChEBI" id="CHEBI:17388"/>
        <dbReference type="ChEBI" id="CHEBI:57783"/>
        <dbReference type="ChEBI" id="CHEBI:58349"/>
        <dbReference type="ChEBI" id="CHEBI:60039"/>
        <dbReference type="EC" id="1.5.1.2"/>
    </reaction>
</comment>
<proteinExistence type="inferred from homology"/>
<dbReference type="Gene3D" id="1.10.3730.10">
    <property type="entry name" value="ProC C-terminal domain-like"/>
    <property type="match status" value="1"/>
</dbReference>
<keyword evidence="4" id="KW-0641">Proline biosynthesis</keyword>
<keyword evidence="3 4" id="KW-0560">Oxidoreductase</keyword>